<accession>A0A6A3MDS6</accession>
<evidence type="ECO:0008006" key="14">
    <source>
        <dbReference type="Google" id="ProtNLM"/>
    </source>
</evidence>
<feature type="region of interest" description="Disordered" evidence="6">
    <location>
        <begin position="113"/>
        <end position="307"/>
    </location>
</feature>
<keyword evidence="7" id="KW-0732">Signal</keyword>
<reference evidence="11 12" key="1">
    <citation type="submission" date="2018-09" db="EMBL/GenBank/DDBJ databases">
        <title>Genomic investigation of the strawberry pathogen Phytophthora fragariae indicates pathogenicity is determined by transcriptional variation in three key races.</title>
        <authorList>
            <person name="Adams T.M."/>
            <person name="Armitage A.D."/>
            <person name="Sobczyk M.K."/>
            <person name="Bates H.J."/>
            <person name="Dunwell J.M."/>
            <person name="Nellist C.F."/>
            <person name="Harrison R.J."/>
        </authorList>
    </citation>
    <scope>NUCLEOTIDE SEQUENCE [LARGE SCALE GENOMIC DNA]</scope>
    <source>
        <strain evidence="10 12">BC-23</strain>
        <strain evidence="9 13">ONT-3</strain>
        <strain evidence="8 11">SCRP245</strain>
    </source>
</reference>
<feature type="signal peptide" evidence="7">
    <location>
        <begin position="1"/>
        <end position="18"/>
    </location>
</feature>
<evidence type="ECO:0000256" key="4">
    <source>
        <dbReference type="ARBA" id="ARBA00022978"/>
    </source>
</evidence>
<dbReference type="Proteomes" id="UP000460718">
    <property type="component" value="Unassembled WGS sequence"/>
</dbReference>
<dbReference type="EMBL" id="QXGC01000036">
    <property type="protein sequence ID" value="KAE9253533.1"/>
    <property type="molecule type" value="Genomic_DNA"/>
</dbReference>
<keyword evidence="5" id="KW-1015">Disulfide bond</keyword>
<dbReference type="AlphaFoldDB" id="A0A6A3MDS6"/>
<evidence type="ECO:0000313" key="13">
    <source>
        <dbReference type="Proteomes" id="UP000488956"/>
    </source>
</evidence>
<evidence type="ECO:0000256" key="5">
    <source>
        <dbReference type="ARBA" id="ARBA00023157"/>
    </source>
</evidence>
<keyword evidence="4" id="KW-0928">Hypersensitive response elicitation</keyword>
<proteinExistence type="inferred from homology"/>
<dbReference type="Pfam" id="PF00964">
    <property type="entry name" value="Elicitin"/>
    <property type="match status" value="1"/>
</dbReference>
<evidence type="ECO:0000313" key="10">
    <source>
        <dbReference type="EMBL" id="KAE9253533.1"/>
    </source>
</evidence>
<dbReference type="Proteomes" id="UP000488956">
    <property type="component" value="Unassembled WGS sequence"/>
</dbReference>
<keyword evidence="3" id="KW-0964">Secreted</keyword>
<dbReference type="Proteomes" id="UP000476176">
    <property type="component" value="Unassembled WGS sequence"/>
</dbReference>
<dbReference type="GO" id="GO:0005576">
    <property type="term" value="C:extracellular region"/>
    <property type="evidence" value="ECO:0007669"/>
    <property type="project" value="UniProtKB-SubCell"/>
</dbReference>
<name>A0A6A3MDS6_9STRA</name>
<evidence type="ECO:0000313" key="8">
    <source>
        <dbReference type="EMBL" id="KAE9028248.1"/>
    </source>
</evidence>
<dbReference type="InterPro" id="IPR002200">
    <property type="entry name" value="Elicitin"/>
</dbReference>
<evidence type="ECO:0000256" key="3">
    <source>
        <dbReference type="ARBA" id="ARBA00022525"/>
    </source>
</evidence>
<comment type="subcellular location">
    <subcellularLocation>
        <location evidence="1">Secreted</location>
    </subcellularLocation>
</comment>
<feature type="compositionally biased region" description="Basic and acidic residues" evidence="6">
    <location>
        <begin position="217"/>
        <end position="280"/>
    </location>
</feature>
<dbReference type="SMART" id="SM01187">
    <property type="entry name" value="Elicitin"/>
    <property type="match status" value="1"/>
</dbReference>
<gene>
    <name evidence="10" type="ORF">PF004_g1466</name>
    <name evidence="9" type="ORF">PF010_g12626</name>
    <name evidence="8" type="ORF">PF011_g1660</name>
</gene>
<comment type="similarity">
    <text evidence="2">Belongs to the elicitin family.</text>
</comment>
<dbReference type="Gene3D" id="1.10.239.10">
    <property type="entry name" value="Elicitin domain"/>
    <property type="match status" value="1"/>
</dbReference>
<feature type="compositionally biased region" description="Basic and acidic residues" evidence="6">
    <location>
        <begin position="138"/>
        <end position="209"/>
    </location>
</feature>
<organism evidence="8 11">
    <name type="scientific">Phytophthora fragariae</name>
    <dbReference type="NCBI Taxonomy" id="53985"/>
    <lineage>
        <taxon>Eukaryota</taxon>
        <taxon>Sar</taxon>
        <taxon>Stramenopiles</taxon>
        <taxon>Oomycota</taxon>
        <taxon>Peronosporomycetes</taxon>
        <taxon>Peronosporales</taxon>
        <taxon>Peronosporaceae</taxon>
        <taxon>Phytophthora</taxon>
    </lineage>
</organism>
<evidence type="ECO:0000313" key="9">
    <source>
        <dbReference type="EMBL" id="KAE9106464.1"/>
    </source>
</evidence>
<dbReference type="GO" id="GO:0052040">
    <property type="term" value="P:symbiont-mediated perturbation of host programmed cell death"/>
    <property type="evidence" value="ECO:0007669"/>
    <property type="project" value="UniProtKB-KW"/>
</dbReference>
<dbReference type="SUPFAM" id="SSF48647">
    <property type="entry name" value="Fungal elicitin"/>
    <property type="match status" value="1"/>
</dbReference>
<comment type="caution">
    <text evidence="8">The sequence shown here is derived from an EMBL/GenBank/DDBJ whole genome shotgun (WGS) entry which is preliminary data.</text>
</comment>
<evidence type="ECO:0000313" key="12">
    <source>
        <dbReference type="Proteomes" id="UP000476176"/>
    </source>
</evidence>
<evidence type="ECO:0000256" key="2">
    <source>
        <dbReference type="ARBA" id="ARBA00009544"/>
    </source>
</evidence>
<feature type="chain" id="PRO_5036165089" description="Elicitin-like protein" evidence="7">
    <location>
        <begin position="19"/>
        <end position="307"/>
    </location>
</feature>
<sequence>MQFAVAVLFLITISAVAAEDACPSTEVVKFAELYANPHLHPCQKVSAGFSLVPPMSYPTEPQVKAMCTAEACRALINDVLALEPADCYLSFSGVKLNAYKMTCSFREACENHTDKEHESRTYEPTPKPTNYKHPTKPKPTEDKHYPSPTEENKHCSTPKPTDDKHYSTSKPTEDKHYSTQKPTDDKHYSTPKPTDDKHYSTPKPTEDKYYMYPTPKPTKDYKNHPTLKPTDDKHHPTMEDGKYHDKPEEPKIVKVDDGDKLRHATRSIGKEADKDVDELKPPMNGTALELFPMPNTTYKASAEPKSA</sequence>
<dbReference type="PRINTS" id="PR01217">
    <property type="entry name" value="PRICHEXTENSN"/>
</dbReference>
<evidence type="ECO:0000256" key="7">
    <source>
        <dbReference type="SAM" id="SignalP"/>
    </source>
</evidence>
<protein>
    <recommendedName>
        <fullName evidence="14">Elicitin-like protein</fullName>
    </recommendedName>
</protein>
<evidence type="ECO:0000313" key="11">
    <source>
        <dbReference type="Proteomes" id="UP000460718"/>
    </source>
</evidence>
<evidence type="ECO:0000256" key="1">
    <source>
        <dbReference type="ARBA" id="ARBA00004613"/>
    </source>
</evidence>
<dbReference type="EMBL" id="QXFX01000709">
    <property type="protein sequence ID" value="KAE9106464.1"/>
    <property type="molecule type" value="Genomic_DNA"/>
</dbReference>
<dbReference type="InterPro" id="IPR036470">
    <property type="entry name" value="Elicitin_sf"/>
</dbReference>
<dbReference type="EMBL" id="QXFW01000047">
    <property type="protein sequence ID" value="KAE9028248.1"/>
    <property type="molecule type" value="Genomic_DNA"/>
</dbReference>
<evidence type="ECO:0000256" key="6">
    <source>
        <dbReference type="SAM" id="MobiDB-lite"/>
    </source>
</evidence>